<keyword evidence="1" id="KW-0479">Metal-binding</keyword>
<dbReference type="PANTHER" id="PTHR10443">
    <property type="entry name" value="MICROSOMAL DIPEPTIDASE"/>
    <property type="match status" value="1"/>
</dbReference>
<dbReference type="AlphaFoldDB" id="A0AAJ8LND8"/>
<dbReference type="CDD" id="cd01301">
    <property type="entry name" value="rDP_like"/>
    <property type="match status" value="1"/>
</dbReference>
<dbReference type="GO" id="GO:0046872">
    <property type="term" value="F:metal ion binding"/>
    <property type="evidence" value="ECO:0007669"/>
    <property type="project" value="UniProtKB-UniRule"/>
</dbReference>
<dbReference type="EC" id="3.4.13.19" evidence="1"/>
<dbReference type="InterPro" id="IPR032466">
    <property type="entry name" value="Metal_Hydrolase"/>
</dbReference>
<organism evidence="2 3">
    <name type="scientific">Kwoniella shandongensis</name>
    <dbReference type="NCBI Taxonomy" id="1734106"/>
    <lineage>
        <taxon>Eukaryota</taxon>
        <taxon>Fungi</taxon>
        <taxon>Dikarya</taxon>
        <taxon>Basidiomycota</taxon>
        <taxon>Agaricomycotina</taxon>
        <taxon>Tremellomycetes</taxon>
        <taxon>Tremellales</taxon>
        <taxon>Cryptococcaceae</taxon>
        <taxon>Kwoniella</taxon>
    </lineage>
</organism>
<sequence length="459" mass="49957">MVVLHNHYSPNKMKFTQLTFLLGSLVSGAILASSSQTPLTADDYVPLHPHLEARSRELLARYPLIDTHIDLPATMRTINRRPMDAIPRLNISHPGHFDIPRAKKGGLAGAFFTANAPCPGAYGRDVGPDFLGLTETVQHVLESIDLVKNTLAYYPSLLTAARTADDVRKAFSDGKLAILMGLEGTHGLSNSLSTLRMYAELGVRYVTLTHVCHSSFASSNGGGAGTTGSTIPPVHPGNGLTPWGVTLVKELNRLGVMVDLSHTSDQTARDAIRHSVAPVVWTHSGARAVHNHPRNVPDDILELIGDGPDKNNGIVLSVLFSTFIDPSNATVARVVDHIEHIASIVGKSHVGLGSDFNGISLAVKGMEDVSKWPNLIQELLHRGWNESEIEGVMGGNLLRVMEEVEKVKEELKDHSPSAEIYEKRTDLPAHEWGGPNMAYLAPDVVDIVVEQKRRFRDEL</sequence>
<dbReference type="GO" id="GO:0006508">
    <property type="term" value="P:proteolysis"/>
    <property type="evidence" value="ECO:0007669"/>
    <property type="project" value="UniProtKB-KW"/>
</dbReference>
<gene>
    <name evidence="2" type="ORF">CI109_107066</name>
</gene>
<dbReference type="GO" id="GO:0070573">
    <property type="term" value="F:metallodipeptidase activity"/>
    <property type="evidence" value="ECO:0007669"/>
    <property type="project" value="InterPro"/>
</dbReference>
<comment type="cofactor">
    <cofactor evidence="1">
        <name>Zn(2+)</name>
        <dbReference type="ChEBI" id="CHEBI:29105"/>
    </cofactor>
</comment>
<name>A0AAJ8LND8_9TREE</name>
<dbReference type="SUPFAM" id="SSF51556">
    <property type="entry name" value="Metallo-dependent hydrolases"/>
    <property type="match status" value="1"/>
</dbReference>
<dbReference type="RefSeq" id="XP_031858134.2">
    <property type="nucleotide sequence ID" value="XM_032007595.2"/>
</dbReference>
<keyword evidence="1" id="KW-0482">Metalloprotease</keyword>
<dbReference type="InterPro" id="IPR008257">
    <property type="entry name" value="Pept_M19"/>
</dbReference>
<keyword evidence="1" id="KW-0224">Dipeptidase</keyword>
<keyword evidence="1" id="KW-0862">Zinc</keyword>
<dbReference type="PROSITE" id="PS51365">
    <property type="entry name" value="RENAL_DIPEPTIDASE_2"/>
    <property type="match status" value="1"/>
</dbReference>
<keyword evidence="1" id="KW-0378">Hydrolase</keyword>
<reference evidence="2" key="1">
    <citation type="submission" date="2017-08" db="EMBL/GenBank/DDBJ databases">
        <authorList>
            <person name="Cuomo C."/>
            <person name="Billmyre B."/>
            <person name="Heitman J."/>
        </authorList>
    </citation>
    <scope>NUCLEOTIDE SEQUENCE</scope>
    <source>
        <strain evidence="2">CBS 12478</strain>
    </source>
</reference>
<proteinExistence type="inferred from homology"/>
<reference evidence="2" key="2">
    <citation type="submission" date="2024-01" db="EMBL/GenBank/DDBJ databases">
        <title>Comparative genomics of Cryptococcus and Kwoniella reveals pathogenesis evolution and contrasting modes of karyotype evolution via chromosome fusion or intercentromeric recombination.</title>
        <authorList>
            <person name="Coelho M.A."/>
            <person name="David-Palma M."/>
            <person name="Shea T."/>
            <person name="Bowers K."/>
            <person name="McGinley-Smith S."/>
            <person name="Mohammad A.W."/>
            <person name="Gnirke A."/>
            <person name="Yurkov A.M."/>
            <person name="Nowrousian M."/>
            <person name="Sun S."/>
            <person name="Cuomo C.A."/>
            <person name="Heitman J."/>
        </authorList>
    </citation>
    <scope>NUCLEOTIDE SEQUENCE</scope>
    <source>
        <strain evidence="2">CBS 12478</strain>
    </source>
</reference>
<evidence type="ECO:0000313" key="3">
    <source>
        <dbReference type="Proteomes" id="UP000322225"/>
    </source>
</evidence>
<dbReference type="EMBL" id="CP144063">
    <property type="protein sequence ID" value="WWD22573.1"/>
    <property type="molecule type" value="Genomic_DNA"/>
</dbReference>
<keyword evidence="3" id="KW-1185">Reference proteome</keyword>
<dbReference type="KEGG" id="ksn:43591766"/>
<dbReference type="Proteomes" id="UP000322225">
    <property type="component" value="Chromosome 13"/>
</dbReference>
<evidence type="ECO:0000256" key="1">
    <source>
        <dbReference type="RuleBase" id="RU341113"/>
    </source>
</evidence>
<dbReference type="Pfam" id="PF01244">
    <property type="entry name" value="Peptidase_M19"/>
    <property type="match status" value="1"/>
</dbReference>
<dbReference type="GeneID" id="43591766"/>
<dbReference type="Gene3D" id="3.20.20.140">
    <property type="entry name" value="Metal-dependent hydrolases"/>
    <property type="match status" value="1"/>
</dbReference>
<dbReference type="PANTHER" id="PTHR10443:SF12">
    <property type="entry name" value="DIPEPTIDASE"/>
    <property type="match status" value="1"/>
</dbReference>
<comment type="similarity">
    <text evidence="1">Belongs to the metallo-dependent hydrolases superfamily. Peptidase M19 family.</text>
</comment>
<evidence type="ECO:0000313" key="2">
    <source>
        <dbReference type="EMBL" id="WWD22573.1"/>
    </source>
</evidence>
<protein>
    <recommendedName>
        <fullName evidence="1">Dipeptidase</fullName>
        <ecNumber evidence="1">3.4.13.19</ecNumber>
    </recommendedName>
</protein>
<comment type="catalytic activity">
    <reaction evidence="1">
        <text>an L-aminoacyl-L-amino acid + H2O = 2 an L-alpha-amino acid</text>
        <dbReference type="Rhea" id="RHEA:48940"/>
        <dbReference type="ChEBI" id="CHEBI:15377"/>
        <dbReference type="ChEBI" id="CHEBI:59869"/>
        <dbReference type="ChEBI" id="CHEBI:77460"/>
        <dbReference type="EC" id="3.4.13.19"/>
    </reaction>
</comment>
<accession>A0AAJ8LND8</accession>
<keyword evidence="1" id="KW-0645">Protease</keyword>